<feature type="domain" description="Tyr recombinase" evidence="6">
    <location>
        <begin position="158"/>
        <end position="339"/>
    </location>
</feature>
<sequence length="360" mass="41614">MAFKPYKGPGGKYRMRFRYKGKEYSQVVKTKADGETWKQEKLAELKKADKEAPAGLTLSVMFETYMDDCRARMRPQTVDEKLRHLTKFADSLGQDVYPEQISIKLAQSFISSVQRDKTNKTANRYLRTVKACWNWHIKKGERIDNPWNNVEKYPEEAHLKNVPSAEQVAAVLMAANPFQSDYLQLILQTAARPGEIRLLKWDDVIFDRKVLILWTRKRRGGGKTPRPAHMTKTMETILRRRWANHPGGPWVFTHPDTGKNYERHSNAIQYMMTRLCKKADVSFFDLYSLRHYVSQRVIDSGKAKPVDVQRLLGHQRLTTTDNYIKSLVPDMHNLDDVLESILGQNEEENAQKGAQQGGTK</sequence>
<evidence type="ECO:0000256" key="4">
    <source>
        <dbReference type="ARBA" id="ARBA00023172"/>
    </source>
</evidence>
<dbReference type="InterPro" id="IPR044068">
    <property type="entry name" value="CB"/>
</dbReference>
<feature type="domain" description="Core-binding (CB)" evidence="7">
    <location>
        <begin position="60"/>
        <end position="137"/>
    </location>
</feature>
<keyword evidence="9" id="KW-1185">Reference proteome</keyword>
<dbReference type="Pfam" id="PF00589">
    <property type="entry name" value="Phage_integrase"/>
    <property type="match status" value="1"/>
</dbReference>
<dbReference type="Gene3D" id="1.10.443.10">
    <property type="entry name" value="Intergrase catalytic core"/>
    <property type="match status" value="1"/>
</dbReference>
<comment type="caution">
    <text evidence="8">The sequence shown here is derived from an EMBL/GenBank/DDBJ whole genome shotgun (WGS) entry which is preliminary data.</text>
</comment>
<dbReference type="PANTHER" id="PTHR30349">
    <property type="entry name" value="PHAGE INTEGRASE-RELATED"/>
    <property type="match status" value="1"/>
</dbReference>
<dbReference type="RefSeq" id="WP_371384829.1">
    <property type="nucleotide sequence ID" value="NZ_JBGLYH010000002.1"/>
</dbReference>
<dbReference type="EMBL" id="JBGLYH010000002">
    <property type="protein sequence ID" value="MEZ7195274.1"/>
    <property type="molecule type" value="Genomic_DNA"/>
</dbReference>
<evidence type="ECO:0000256" key="3">
    <source>
        <dbReference type="ARBA" id="ARBA00023125"/>
    </source>
</evidence>
<comment type="similarity">
    <text evidence="1">Belongs to the 'phage' integrase family.</text>
</comment>
<evidence type="ECO:0000259" key="6">
    <source>
        <dbReference type="PROSITE" id="PS51898"/>
    </source>
</evidence>
<dbReference type="InterPro" id="IPR010998">
    <property type="entry name" value="Integrase_recombinase_N"/>
</dbReference>
<dbReference type="Proteomes" id="UP001568698">
    <property type="component" value="Unassembled WGS sequence"/>
</dbReference>
<evidence type="ECO:0000256" key="1">
    <source>
        <dbReference type="ARBA" id="ARBA00008857"/>
    </source>
</evidence>
<dbReference type="InterPro" id="IPR002104">
    <property type="entry name" value="Integrase_catalytic"/>
</dbReference>
<evidence type="ECO:0000313" key="8">
    <source>
        <dbReference type="EMBL" id="MEZ7195274.1"/>
    </source>
</evidence>
<dbReference type="InterPro" id="IPR013762">
    <property type="entry name" value="Integrase-like_cat_sf"/>
</dbReference>
<reference evidence="8 9" key="1">
    <citation type="submission" date="2024-08" db="EMBL/GenBank/DDBJ databases">
        <title>Sulfate-reducing bacteria isolated from formation water of the oil field in Kazakhstan and description of Pseudodesulfovibrio sp.</title>
        <authorList>
            <person name="Bidzhieva S.K."/>
            <person name="Tourova T.P."/>
            <person name="Grouzdev D.S."/>
            <person name="Beletsky A.V."/>
            <person name="Sokolova D.S."/>
            <person name="Samigullina S.R."/>
            <person name="Poltaraus A.B."/>
            <person name="Avtukh A.N."/>
            <person name="Tereshina V.M."/>
            <person name="Zhaparov N.S."/>
            <person name="Mardanov A.V."/>
            <person name="Nazina T.N."/>
        </authorList>
    </citation>
    <scope>NUCLEOTIDE SEQUENCE [LARGE SCALE GENOMIC DNA]</scope>
    <source>
        <strain evidence="8 9">9FUS</strain>
    </source>
</reference>
<dbReference type="PROSITE" id="PS51898">
    <property type="entry name" value="TYR_RECOMBINASE"/>
    <property type="match status" value="1"/>
</dbReference>
<dbReference type="CDD" id="cd00796">
    <property type="entry name" value="INT_Rci_Hp1_C"/>
    <property type="match status" value="1"/>
</dbReference>
<keyword evidence="2" id="KW-0229">DNA integration</keyword>
<gene>
    <name evidence="8" type="primary">xerC</name>
    <name evidence="8" type="ORF">AB6M95_00805</name>
</gene>
<evidence type="ECO:0000256" key="5">
    <source>
        <dbReference type="PROSITE-ProRule" id="PRU01248"/>
    </source>
</evidence>
<evidence type="ECO:0000259" key="7">
    <source>
        <dbReference type="PROSITE" id="PS51900"/>
    </source>
</evidence>
<dbReference type="Gene3D" id="1.10.150.130">
    <property type="match status" value="1"/>
</dbReference>
<dbReference type="InterPro" id="IPR050090">
    <property type="entry name" value="Tyrosine_recombinase_XerCD"/>
</dbReference>
<organism evidence="8 9">
    <name type="scientific">Pseudodesulfovibrio karagichevae</name>
    <dbReference type="NCBI Taxonomy" id="3239305"/>
    <lineage>
        <taxon>Bacteria</taxon>
        <taxon>Pseudomonadati</taxon>
        <taxon>Thermodesulfobacteriota</taxon>
        <taxon>Desulfovibrionia</taxon>
        <taxon>Desulfovibrionales</taxon>
        <taxon>Desulfovibrionaceae</taxon>
    </lineage>
</organism>
<name>A0ABV4JX32_9BACT</name>
<evidence type="ECO:0000313" key="9">
    <source>
        <dbReference type="Proteomes" id="UP001568698"/>
    </source>
</evidence>
<dbReference type="SUPFAM" id="SSF56349">
    <property type="entry name" value="DNA breaking-rejoining enzymes"/>
    <property type="match status" value="1"/>
</dbReference>
<keyword evidence="3 5" id="KW-0238">DNA-binding</keyword>
<evidence type="ECO:0000256" key="2">
    <source>
        <dbReference type="ARBA" id="ARBA00022908"/>
    </source>
</evidence>
<dbReference type="InterPro" id="IPR011010">
    <property type="entry name" value="DNA_brk_join_enz"/>
</dbReference>
<dbReference type="PANTHER" id="PTHR30349:SF64">
    <property type="entry name" value="PROPHAGE INTEGRASE INTD-RELATED"/>
    <property type="match status" value="1"/>
</dbReference>
<proteinExistence type="inferred from homology"/>
<dbReference type="PROSITE" id="PS51900">
    <property type="entry name" value="CB"/>
    <property type="match status" value="1"/>
</dbReference>
<accession>A0ABV4JX32</accession>
<protein>
    <submittedName>
        <fullName evidence="8">Tyrosine recombinase XerC</fullName>
    </submittedName>
</protein>
<keyword evidence="4" id="KW-0233">DNA recombination</keyword>